<evidence type="ECO:0000313" key="3">
    <source>
        <dbReference type="Proteomes" id="UP001175000"/>
    </source>
</evidence>
<name>A0AA39WQ97_9PEZI</name>
<feature type="transmembrane region" description="Helical" evidence="1">
    <location>
        <begin position="23"/>
        <end position="45"/>
    </location>
</feature>
<gene>
    <name evidence="2" type="ORF">B0T14DRAFT_566425</name>
</gene>
<keyword evidence="1" id="KW-0472">Membrane</keyword>
<keyword evidence="1" id="KW-0812">Transmembrane</keyword>
<proteinExistence type="predicted"/>
<evidence type="ECO:0000313" key="2">
    <source>
        <dbReference type="EMBL" id="KAK0619593.1"/>
    </source>
</evidence>
<dbReference type="Proteomes" id="UP001175000">
    <property type="component" value="Unassembled WGS sequence"/>
</dbReference>
<reference evidence="2" key="1">
    <citation type="submission" date="2023-06" db="EMBL/GenBank/DDBJ databases">
        <title>Genome-scale phylogeny and comparative genomics of the fungal order Sordariales.</title>
        <authorList>
            <consortium name="Lawrence Berkeley National Laboratory"/>
            <person name="Hensen N."/>
            <person name="Bonometti L."/>
            <person name="Westerberg I."/>
            <person name="Brannstrom I.O."/>
            <person name="Guillou S."/>
            <person name="Cros-Aarteil S."/>
            <person name="Calhoun S."/>
            <person name="Haridas S."/>
            <person name="Kuo A."/>
            <person name="Mondo S."/>
            <person name="Pangilinan J."/>
            <person name="Riley R."/>
            <person name="Labutti K."/>
            <person name="Andreopoulos B."/>
            <person name="Lipzen A."/>
            <person name="Chen C."/>
            <person name="Yanf M."/>
            <person name="Daum C."/>
            <person name="Ng V."/>
            <person name="Clum A."/>
            <person name="Steindorff A."/>
            <person name="Ohm R."/>
            <person name="Martin F."/>
            <person name="Silar P."/>
            <person name="Natvig D."/>
            <person name="Lalanne C."/>
            <person name="Gautier V."/>
            <person name="Ament-Velasquez S.L."/>
            <person name="Kruys A."/>
            <person name="Hutchinson M.I."/>
            <person name="Powell A.J."/>
            <person name="Barry K."/>
            <person name="Miller A.N."/>
            <person name="Grigoriev I.V."/>
            <person name="Debuchy R."/>
            <person name="Gladieux P."/>
            <person name="Thoren M.H."/>
            <person name="Johannesson H."/>
        </authorList>
    </citation>
    <scope>NUCLEOTIDE SEQUENCE</scope>
    <source>
        <strain evidence="2">CBS 606.72</strain>
    </source>
</reference>
<feature type="transmembrane region" description="Helical" evidence="1">
    <location>
        <begin position="130"/>
        <end position="147"/>
    </location>
</feature>
<feature type="transmembrane region" description="Helical" evidence="1">
    <location>
        <begin position="99"/>
        <end position="118"/>
    </location>
</feature>
<dbReference type="AlphaFoldDB" id="A0AA39WQ97"/>
<accession>A0AA39WQ97</accession>
<protein>
    <submittedName>
        <fullName evidence="2">Uncharacterized protein</fullName>
    </submittedName>
</protein>
<keyword evidence="1" id="KW-1133">Transmembrane helix</keyword>
<comment type="caution">
    <text evidence="2">The sequence shown here is derived from an EMBL/GenBank/DDBJ whole genome shotgun (WGS) entry which is preliminary data.</text>
</comment>
<evidence type="ECO:0000256" key="1">
    <source>
        <dbReference type="SAM" id="Phobius"/>
    </source>
</evidence>
<dbReference type="EMBL" id="JAULSU010000004">
    <property type="protein sequence ID" value="KAK0619593.1"/>
    <property type="molecule type" value="Genomic_DNA"/>
</dbReference>
<organism evidence="2 3">
    <name type="scientific">Immersiella caudata</name>
    <dbReference type="NCBI Taxonomy" id="314043"/>
    <lineage>
        <taxon>Eukaryota</taxon>
        <taxon>Fungi</taxon>
        <taxon>Dikarya</taxon>
        <taxon>Ascomycota</taxon>
        <taxon>Pezizomycotina</taxon>
        <taxon>Sordariomycetes</taxon>
        <taxon>Sordariomycetidae</taxon>
        <taxon>Sordariales</taxon>
        <taxon>Lasiosphaeriaceae</taxon>
        <taxon>Immersiella</taxon>
    </lineage>
</organism>
<feature type="transmembrane region" description="Helical" evidence="1">
    <location>
        <begin position="65"/>
        <end position="87"/>
    </location>
</feature>
<feature type="transmembrane region" description="Helical" evidence="1">
    <location>
        <begin position="159"/>
        <end position="182"/>
    </location>
</feature>
<sequence length="183" mass="19465">MEDREEEGQKLMSHPAIKKSRKIIFSVACMVLDLLAVCTIVNLLLGADDGRGLVPRTPVTIAAWILNPDTIIWPIGMASAALVPLTLSSTGPGDHRPLVLELLTYAVSALTAVQAMKISVATFENSEHDTIVNTIIAATLLVLDWVMRLVHLGSSRLGFGLSSYSLMAVGALAVATVGLSYVV</sequence>
<keyword evidence="3" id="KW-1185">Reference proteome</keyword>